<feature type="transmembrane region" description="Helical" evidence="10">
    <location>
        <begin position="180"/>
        <end position="199"/>
    </location>
</feature>
<keyword evidence="2" id="KW-0813">Transport</keyword>
<accession>A0AAD8PC70</accession>
<name>A0AAD8PC70_TARER</name>
<comment type="subcellular location">
    <subcellularLocation>
        <location evidence="1">Membrane</location>
        <topology evidence="1">Multi-pass membrane protein</topology>
    </subcellularLocation>
</comment>
<feature type="transmembrane region" description="Helical" evidence="10">
    <location>
        <begin position="45"/>
        <end position="63"/>
    </location>
</feature>
<evidence type="ECO:0000256" key="3">
    <source>
        <dbReference type="ARBA" id="ARBA00022538"/>
    </source>
</evidence>
<feature type="transmembrane region" description="Helical" evidence="10">
    <location>
        <begin position="84"/>
        <end position="106"/>
    </location>
</feature>
<dbReference type="AlphaFoldDB" id="A0AAD8PC70"/>
<keyword evidence="7" id="KW-0406">Ion transport</keyword>
<evidence type="ECO:0000259" key="12">
    <source>
        <dbReference type="Pfam" id="PF23256"/>
    </source>
</evidence>
<dbReference type="InterPro" id="IPR057290">
    <property type="entry name" value="CHX17_C"/>
</dbReference>
<comment type="caution">
    <text evidence="14">The sequence shown here is derived from an EMBL/GenBank/DDBJ whole genome shotgun (WGS) entry which is preliminary data.</text>
</comment>
<evidence type="ECO:0000259" key="11">
    <source>
        <dbReference type="Pfam" id="PF00999"/>
    </source>
</evidence>
<dbReference type="GO" id="GO:0006885">
    <property type="term" value="P:regulation of pH"/>
    <property type="evidence" value="ECO:0007669"/>
    <property type="project" value="TreeGrafter"/>
</dbReference>
<dbReference type="GO" id="GO:0012505">
    <property type="term" value="C:endomembrane system"/>
    <property type="evidence" value="ECO:0007669"/>
    <property type="project" value="TreeGrafter"/>
</dbReference>
<dbReference type="Gene3D" id="3.40.50.12370">
    <property type="match status" value="1"/>
</dbReference>
<dbReference type="Pfam" id="PF00999">
    <property type="entry name" value="Na_H_Exchanger"/>
    <property type="match status" value="1"/>
</dbReference>
<proteinExistence type="inferred from homology"/>
<evidence type="ECO:0000256" key="10">
    <source>
        <dbReference type="SAM" id="Phobius"/>
    </source>
</evidence>
<feature type="domain" description="Cation/H(+) antiporter central" evidence="12">
    <location>
        <begin position="471"/>
        <end position="599"/>
    </location>
</feature>
<evidence type="ECO:0000256" key="6">
    <source>
        <dbReference type="ARBA" id="ARBA00022989"/>
    </source>
</evidence>
<gene>
    <name evidence="14" type="ORF">QVD17_06365</name>
</gene>
<dbReference type="InterPro" id="IPR006153">
    <property type="entry name" value="Cation/H_exchanger_TM"/>
</dbReference>
<feature type="transmembrane region" description="Helical" evidence="10">
    <location>
        <begin position="18"/>
        <end position="39"/>
    </location>
</feature>
<dbReference type="PANTHER" id="PTHR32468">
    <property type="entry name" value="CATION/H + ANTIPORTER"/>
    <property type="match status" value="1"/>
</dbReference>
<evidence type="ECO:0000313" key="14">
    <source>
        <dbReference type="EMBL" id="KAK1440536.1"/>
    </source>
</evidence>
<reference evidence="14" key="1">
    <citation type="journal article" date="2023" name="bioRxiv">
        <title>Improved chromosome-level genome assembly for marigold (Tagetes erecta).</title>
        <authorList>
            <person name="Jiang F."/>
            <person name="Yuan L."/>
            <person name="Wang S."/>
            <person name="Wang H."/>
            <person name="Xu D."/>
            <person name="Wang A."/>
            <person name="Fan W."/>
        </authorList>
    </citation>
    <scope>NUCLEOTIDE SEQUENCE</scope>
    <source>
        <strain evidence="14">WSJ</strain>
        <tissue evidence="14">Leaf</tissue>
    </source>
</reference>
<keyword evidence="6 10" id="KW-1133">Transmembrane helix</keyword>
<evidence type="ECO:0008006" key="16">
    <source>
        <dbReference type="Google" id="ProtNLM"/>
    </source>
</evidence>
<dbReference type="GO" id="GO:0016020">
    <property type="term" value="C:membrane"/>
    <property type="evidence" value="ECO:0007669"/>
    <property type="project" value="UniProtKB-SubCell"/>
</dbReference>
<evidence type="ECO:0000256" key="4">
    <source>
        <dbReference type="ARBA" id="ARBA00022692"/>
    </source>
</evidence>
<dbReference type="GO" id="GO:0015297">
    <property type="term" value="F:antiporter activity"/>
    <property type="evidence" value="ECO:0007669"/>
    <property type="project" value="InterPro"/>
</dbReference>
<feature type="transmembrane region" description="Helical" evidence="10">
    <location>
        <begin position="251"/>
        <end position="280"/>
    </location>
</feature>
<dbReference type="GO" id="GO:1902600">
    <property type="term" value="P:proton transmembrane transport"/>
    <property type="evidence" value="ECO:0007669"/>
    <property type="project" value="InterPro"/>
</dbReference>
<evidence type="ECO:0000256" key="2">
    <source>
        <dbReference type="ARBA" id="ARBA00022448"/>
    </source>
</evidence>
<feature type="transmembrane region" description="Helical" evidence="10">
    <location>
        <begin position="360"/>
        <end position="379"/>
    </location>
</feature>
<evidence type="ECO:0000256" key="1">
    <source>
        <dbReference type="ARBA" id="ARBA00004141"/>
    </source>
</evidence>
<feature type="transmembrane region" description="Helical" evidence="10">
    <location>
        <begin position="292"/>
        <end position="310"/>
    </location>
</feature>
<dbReference type="EMBL" id="JAUHHV010000001">
    <property type="protein sequence ID" value="KAK1440536.1"/>
    <property type="molecule type" value="Genomic_DNA"/>
</dbReference>
<evidence type="ECO:0000256" key="7">
    <source>
        <dbReference type="ARBA" id="ARBA00023065"/>
    </source>
</evidence>
<feature type="transmembrane region" description="Helical" evidence="10">
    <location>
        <begin position="330"/>
        <end position="353"/>
    </location>
</feature>
<dbReference type="Pfam" id="PF23256">
    <property type="entry name" value="CHX17_2nd"/>
    <property type="match status" value="1"/>
</dbReference>
<dbReference type="InterPro" id="IPR057291">
    <property type="entry name" value="CHX17_2nd"/>
</dbReference>
<evidence type="ECO:0000256" key="9">
    <source>
        <dbReference type="ARBA" id="ARBA00038341"/>
    </source>
</evidence>
<feature type="domain" description="Cation/H+ exchanger transmembrane" evidence="11">
    <location>
        <begin position="31"/>
        <end position="415"/>
    </location>
</feature>
<comment type="similarity">
    <text evidence="9">Belongs to the monovalent cation:proton antiporter 2 (CPA2) transporter (TC 2.A.37) family. CHX (TC 2.A.37.4) subfamily.</text>
</comment>
<evidence type="ECO:0000259" key="13">
    <source>
        <dbReference type="Pfam" id="PF23259"/>
    </source>
</evidence>
<dbReference type="Pfam" id="PF23259">
    <property type="entry name" value="CHX17_C"/>
    <property type="match status" value="1"/>
</dbReference>
<feature type="transmembrane region" description="Helical" evidence="10">
    <location>
        <begin position="391"/>
        <end position="415"/>
    </location>
</feature>
<evidence type="ECO:0000256" key="8">
    <source>
        <dbReference type="ARBA" id="ARBA00023136"/>
    </source>
</evidence>
<protein>
    <recommendedName>
        <fullName evidence="16">Cation/H+ exchanger domain-containing protein</fullName>
    </recommendedName>
</protein>
<dbReference type="PANTHER" id="PTHR32468:SF18">
    <property type="entry name" value="CATION_H(+) ANTIPORTER 1"/>
    <property type="match status" value="1"/>
</dbReference>
<keyword evidence="15" id="KW-1185">Reference proteome</keyword>
<organism evidence="14 15">
    <name type="scientific">Tagetes erecta</name>
    <name type="common">African marigold</name>
    <dbReference type="NCBI Taxonomy" id="13708"/>
    <lineage>
        <taxon>Eukaryota</taxon>
        <taxon>Viridiplantae</taxon>
        <taxon>Streptophyta</taxon>
        <taxon>Embryophyta</taxon>
        <taxon>Tracheophyta</taxon>
        <taxon>Spermatophyta</taxon>
        <taxon>Magnoliopsida</taxon>
        <taxon>eudicotyledons</taxon>
        <taxon>Gunneridae</taxon>
        <taxon>Pentapetalae</taxon>
        <taxon>asterids</taxon>
        <taxon>campanulids</taxon>
        <taxon>Asterales</taxon>
        <taxon>Asteraceae</taxon>
        <taxon>Asteroideae</taxon>
        <taxon>Heliantheae alliance</taxon>
        <taxon>Tageteae</taxon>
        <taxon>Tagetes</taxon>
    </lineage>
</organism>
<feature type="domain" description="Cation/H(+) antiporter C-terminal" evidence="13">
    <location>
        <begin position="613"/>
        <end position="775"/>
    </location>
</feature>
<keyword evidence="3" id="KW-0633">Potassium transport</keyword>
<dbReference type="InterPro" id="IPR050794">
    <property type="entry name" value="CPA2_transporter"/>
</dbReference>
<keyword evidence="8 10" id="KW-0472">Membrane</keyword>
<keyword evidence="4 10" id="KW-0812">Transmembrane</keyword>
<evidence type="ECO:0000256" key="5">
    <source>
        <dbReference type="ARBA" id="ARBA00022958"/>
    </source>
</evidence>
<sequence>MDETAELSCPDNDMMNPALTMTTQVSAILVLSHVFQIFLKPLGQPAPLAQILAGFVLGPSGLSRSPSIRFFFFQNFAVDFYESMALYCRISIMFLIGLEMDIPFLMRNLRPASIIAFGGCLMCTLFASTISFFVYEETGSRGSRVTLALVITVILANTASPLVFRLAADLKFATSDIGRLAISSSLIGDMYAVFILVLISGEKNKRTVKGWALMAFFSLLLLVGIIIFTSRLVNWLNRRNRNEKNLQAVEVMLLCSVILVAAMTLETMGFSSIIACFLMGSTFPRGGKSARTLLAILTYTVHNFIFPIYFGYTGFKADTSYINELKRLAIVVMVIVLSIGGKIFGTLAACFYLKTPLNEGVLLAFLMNMKGHVDILTLTTAMQNKVINSSVFYNLMVSAVVISSLISAALISLLVRREKDTIGIKHIPMEYHSPDKELKLLACVHSSHPVNSMVRLILSLKGSENVPISPYLMHLVELPEKTEKKSSFYEQEEGELSDDEDDGSNDALQINEAVDMFIEETKMMIHQVKIVSPFVTMYQDVCDFADDVRTSFIVLPFHKHQRIDGKFENGKESIRSTNQKVLRNAQCSVAILVDRGHTTTGTQVAGSESLQQIATLFFGGPDDREALGFSKRLSAHHHSSLTVIRFLPTSAKDHNGGIDVSHKEDDVFVTIQDQETEVEEADSSALANFYHRYVTSGKVRFVEKYVDNGVQTGMILRDMAETYSMFVVGRGGRSDSRLTTGISDWEECPELGVVGDFLASSEFDASGSVLVVQQHR</sequence>
<keyword evidence="5" id="KW-0630">Potassium</keyword>
<feature type="transmembrane region" description="Helical" evidence="10">
    <location>
        <begin position="147"/>
        <end position="168"/>
    </location>
</feature>
<dbReference type="Gene3D" id="1.20.1530.20">
    <property type="match status" value="1"/>
</dbReference>
<dbReference type="Proteomes" id="UP001229421">
    <property type="component" value="Unassembled WGS sequence"/>
</dbReference>
<dbReference type="InterPro" id="IPR038770">
    <property type="entry name" value="Na+/solute_symporter_sf"/>
</dbReference>
<evidence type="ECO:0000313" key="15">
    <source>
        <dbReference type="Proteomes" id="UP001229421"/>
    </source>
</evidence>
<feature type="transmembrane region" description="Helical" evidence="10">
    <location>
        <begin position="112"/>
        <end position="135"/>
    </location>
</feature>
<feature type="transmembrane region" description="Helical" evidence="10">
    <location>
        <begin position="211"/>
        <end position="231"/>
    </location>
</feature>
<dbReference type="GO" id="GO:0006813">
    <property type="term" value="P:potassium ion transport"/>
    <property type="evidence" value="ECO:0007669"/>
    <property type="project" value="UniProtKB-KW"/>
</dbReference>